<organism evidence="1 2">
    <name type="scientific">Pedobacter westerhofensis</name>
    <dbReference type="NCBI Taxonomy" id="425512"/>
    <lineage>
        <taxon>Bacteria</taxon>
        <taxon>Pseudomonadati</taxon>
        <taxon>Bacteroidota</taxon>
        <taxon>Sphingobacteriia</taxon>
        <taxon>Sphingobacteriales</taxon>
        <taxon>Sphingobacteriaceae</taxon>
        <taxon>Pedobacter</taxon>
    </lineage>
</organism>
<name>A0A521FQD7_9SPHI</name>
<gene>
    <name evidence="1" type="ORF">SAMN06265348_11662</name>
</gene>
<accession>A0A521FQD7</accession>
<sequence>MKTFYSILYCTIRPNVDERVSIGLFIGNEETCKFQFSADKLSIIKGLFSEGAFSMLKISLKSLQKLANEYEADYSNTYRGASVLKEQYFSYLSKYANNLITYSAPKSIDVDINQNVFNKLFEKFVYTLPASNESVLKPIEQIKKRLSKSIAEHVNFDADIDHTKIPGLIVPAKVWFIGKNEVQVTGEAKDFNGLKPHIIQQQINAHLFLIDKIRDTPMGKNGHFFLIGDEPPKDYIENHKLWRAVNDSAVLDLVPTNEIDRVEDYMREHGVEPLF</sequence>
<evidence type="ECO:0008006" key="3">
    <source>
        <dbReference type="Google" id="ProtNLM"/>
    </source>
</evidence>
<protein>
    <recommendedName>
        <fullName evidence="3">DUF3037 domain-containing protein</fullName>
    </recommendedName>
</protein>
<dbReference type="RefSeq" id="WP_221931408.1">
    <property type="nucleotide sequence ID" value="NZ_FXTN01000016.1"/>
</dbReference>
<keyword evidence="2" id="KW-1185">Reference proteome</keyword>
<evidence type="ECO:0000313" key="1">
    <source>
        <dbReference type="EMBL" id="SMO98336.1"/>
    </source>
</evidence>
<dbReference type="EMBL" id="FXTN01000016">
    <property type="protein sequence ID" value="SMO98336.1"/>
    <property type="molecule type" value="Genomic_DNA"/>
</dbReference>
<evidence type="ECO:0000313" key="2">
    <source>
        <dbReference type="Proteomes" id="UP000320300"/>
    </source>
</evidence>
<reference evidence="1 2" key="1">
    <citation type="submission" date="2017-05" db="EMBL/GenBank/DDBJ databases">
        <authorList>
            <person name="Varghese N."/>
            <person name="Submissions S."/>
        </authorList>
    </citation>
    <scope>NUCLEOTIDE SEQUENCE [LARGE SCALE GENOMIC DNA]</scope>
    <source>
        <strain evidence="1 2">DSM 19036</strain>
    </source>
</reference>
<dbReference type="AlphaFoldDB" id="A0A521FQD7"/>
<dbReference type="Proteomes" id="UP000320300">
    <property type="component" value="Unassembled WGS sequence"/>
</dbReference>
<proteinExistence type="predicted"/>